<evidence type="ECO:0000313" key="3">
    <source>
        <dbReference type="Proteomes" id="UP001597120"/>
    </source>
</evidence>
<comment type="caution">
    <text evidence="2">The sequence shown here is derived from an EMBL/GenBank/DDBJ whole genome shotgun (WGS) entry which is preliminary data.</text>
</comment>
<accession>A0ABW3DHX9</accession>
<proteinExistence type="predicted"/>
<sequence>MLLAIGLALVLRFGWDSAPAEAAVMGARLVQASTNCEDDDLSASAPVREGKDVERYFRPSKLPVLNDRFNGNFFEPYFDKKVEEIKLPSSLMDTPENTILNYFSILREAENLCETTGGCGTIGNAKIPYPVAYHFLSDAYRNRLSYKAYIQSFQEIAHINLIKLRQVPADPERPGEERYFIELETIEGSSKSNTYFAYYYGYVYIKQNGDRYEISDVELQGEDFLCAAYHHWNHMAEAVVDIEYGNWCKLVEKRKPTRQDGYIKQIDFSGKDGREYRFIFFVLTNDTDVLTAQYRKGQGGKWELIHMDPRQCLDDDHRKNRNS</sequence>
<dbReference type="Proteomes" id="UP001597120">
    <property type="component" value="Unassembled WGS sequence"/>
</dbReference>
<keyword evidence="1" id="KW-0732">Signal</keyword>
<gene>
    <name evidence="2" type="ORF">ACFQ03_24045</name>
</gene>
<keyword evidence="3" id="KW-1185">Reference proteome</keyword>
<dbReference type="RefSeq" id="WP_379291484.1">
    <property type="nucleotide sequence ID" value="NZ_JBHTIU010000103.1"/>
</dbReference>
<feature type="signal peptide" evidence="1">
    <location>
        <begin position="1"/>
        <end position="22"/>
    </location>
</feature>
<reference evidence="3" key="1">
    <citation type="journal article" date="2019" name="Int. J. Syst. Evol. Microbiol.">
        <title>The Global Catalogue of Microorganisms (GCM) 10K type strain sequencing project: providing services to taxonomists for standard genome sequencing and annotation.</title>
        <authorList>
            <consortium name="The Broad Institute Genomics Platform"/>
            <consortium name="The Broad Institute Genome Sequencing Center for Infectious Disease"/>
            <person name="Wu L."/>
            <person name="Ma J."/>
        </authorList>
    </citation>
    <scope>NUCLEOTIDE SEQUENCE [LARGE SCALE GENOMIC DNA]</scope>
    <source>
        <strain evidence="3">CCUG 57263</strain>
    </source>
</reference>
<dbReference type="EMBL" id="JBHTIU010000103">
    <property type="protein sequence ID" value="MFD0872196.1"/>
    <property type="molecule type" value="Genomic_DNA"/>
</dbReference>
<evidence type="ECO:0000313" key="2">
    <source>
        <dbReference type="EMBL" id="MFD0872196.1"/>
    </source>
</evidence>
<protein>
    <submittedName>
        <fullName evidence="2">Uncharacterized protein</fullName>
    </submittedName>
</protein>
<feature type="chain" id="PRO_5045064018" evidence="1">
    <location>
        <begin position="23"/>
        <end position="323"/>
    </location>
</feature>
<name>A0ABW3DHX9_9BACL</name>
<organism evidence="2 3">
    <name type="scientific">Paenibacillus residui</name>
    <dbReference type="NCBI Taxonomy" id="629724"/>
    <lineage>
        <taxon>Bacteria</taxon>
        <taxon>Bacillati</taxon>
        <taxon>Bacillota</taxon>
        <taxon>Bacilli</taxon>
        <taxon>Bacillales</taxon>
        <taxon>Paenibacillaceae</taxon>
        <taxon>Paenibacillus</taxon>
    </lineage>
</organism>
<evidence type="ECO:0000256" key="1">
    <source>
        <dbReference type="SAM" id="SignalP"/>
    </source>
</evidence>